<dbReference type="InterPro" id="IPR045126">
    <property type="entry name" value="TRAPPC10/Trs130"/>
</dbReference>
<dbReference type="Pfam" id="PF00078">
    <property type="entry name" value="RVT_1"/>
    <property type="match status" value="1"/>
</dbReference>
<dbReference type="PROSITE" id="PS50878">
    <property type="entry name" value="RT_POL"/>
    <property type="match status" value="1"/>
</dbReference>
<organism evidence="2 3">
    <name type="scientific">Vitis vinifera</name>
    <name type="common">Grape</name>
    <dbReference type="NCBI Taxonomy" id="29760"/>
    <lineage>
        <taxon>Eukaryota</taxon>
        <taxon>Viridiplantae</taxon>
        <taxon>Streptophyta</taxon>
        <taxon>Embryophyta</taxon>
        <taxon>Tracheophyta</taxon>
        <taxon>Spermatophyta</taxon>
        <taxon>Magnoliopsida</taxon>
        <taxon>eudicotyledons</taxon>
        <taxon>Gunneridae</taxon>
        <taxon>Pentapetalae</taxon>
        <taxon>rosids</taxon>
        <taxon>Vitales</taxon>
        <taxon>Vitaceae</taxon>
        <taxon>Viteae</taxon>
        <taxon>Vitis</taxon>
    </lineage>
</organism>
<dbReference type="Proteomes" id="UP000288805">
    <property type="component" value="Unassembled WGS sequence"/>
</dbReference>
<name>A0A438I8W7_VITVI</name>
<feature type="domain" description="Reverse transcriptase" evidence="1">
    <location>
        <begin position="695"/>
        <end position="954"/>
    </location>
</feature>
<evidence type="ECO:0000313" key="3">
    <source>
        <dbReference type="Proteomes" id="UP000288805"/>
    </source>
</evidence>
<dbReference type="SUPFAM" id="SSF56672">
    <property type="entry name" value="DNA/RNA polymerases"/>
    <property type="match status" value="1"/>
</dbReference>
<proteinExistence type="predicted"/>
<sequence>MFWSLQKKYLELTKGAADNYHRSWWKRHGVVLDGEIAAVCYRHGNFDLAAKSYEKVCALYAGEGWQDLLAEVLPKLAECQKILNDQAGYLSSCVRLLSLDKGLFSTKERQAFQSEVVRLAHSEMKHPVPLDVSSLITFSGNPGPPLELCDGDPGTLSVTVWSGFPDDITLEVLSLTLAAIFNVDEGVKALRSSAAPILKPGRNTITLALPPQKPGSYVLGVLTGQIGQLRFRSHSFSKGGPADSDDFMSYEKPARPILKVLFLCLIEIVALEDLAQVVSKPRPLVDLAAAISSALLMNEPQWVGIIVRPINYSLKGAVLYIDTGPGLKIEESHPIEIERHSDVSQSATDMESCDQARKKDSSVVIEEFKQLTLQNGRIELPDWASNITSVIWFPISAISDKLARGTSSAPNRFSEYDSLFYGQSLPRDKALTLAVHFTDPFHVSTRVVDKCNDGTLLLQFGPSLSSGLDFKHEYINPETWSAATQNLLWLPRPTSDHFPIMLKGDCSEGKASFRLASKLKVMKQKIKEWNREVFGRLEVNKNLALQQVEFWDRVESERSLSVSETEMKKEAKETFKKWVLLEETHWRQVSRELWLKEGTKTQVEEQEVREGIVQNFQQLLTEEPSWRADIEGLHLPCLNSYEAEGLEVPFTVEEIHSALMDMNGDKAPGPDGFTGAFWQTCWDFVKEEIMDLFKEFFVQKSFAKSLNTTFLVLIPKKGGAEDLGEFRPISLLGGLYKLMAKVLANRLKKVLGKVVSMDQNAFVRGRQILDASLIANEVIDFWYKRKEKRLICKLDIEKAYDSINWNFLMKVLQKMGFGTRWMEWIWWCISIAKFSILVNGIPAGFFSSSKGLHQGDPLSPYLFVLSMEVLSALTRRAVGGGGSSQGAAFGVEGGGVCLRINLAKSELIPIGEVEEIEEMAVELGCKVGALPSVYLGLPLGAHHKAISMWDGVEERMRRRLALWKRQYISKAGESPSSRAPWPVFLFINCPFFECPS</sequence>
<evidence type="ECO:0000259" key="1">
    <source>
        <dbReference type="PROSITE" id="PS50878"/>
    </source>
</evidence>
<reference evidence="2 3" key="1">
    <citation type="journal article" date="2018" name="PLoS Genet.">
        <title>Population sequencing reveals clonal diversity and ancestral inbreeding in the grapevine cultivar Chardonnay.</title>
        <authorList>
            <person name="Roach M.J."/>
            <person name="Johnson D.L."/>
            <person name="Bohlmann J."/>
            <person name="van Vuuren H.J."/>
            <person name="Jones S.J."/>
            <person name="Pretorius I.S."/>
            <person name="Schmidt S.A."/>
            <person name="Borneman A.R."/>
        </authorList>
    </citation>
    <scope>NUCLEOTIDE SEQUENCE [LARGE SCALE GENOMIC DNA]</scope>
    <source>
        <strain evidence="3">cv. Chardonnay</strain>
        <tissue evidence="2">Leaf</tissue>
    </source>
</reference>
<accession>A0A438I8W7</accession>
<evidence type="ECO:0000313" key="2">
    <source>
        <dbReference type="EMBL" id="RVW93099.1"/>
    </source>
</evidence>
<dbReference type="InterPro" id="IPR043502">
    <property type="entry name" value="DNA/RNA_pol_sf"/>
</dbReference>
<dbReference type="GO" id="GO:0048193">
    <property type="term" value="P:Golgi vesicle transport"/>
    <property type="evidence" value="ECO:0007669"/>
    <property type="project" value="InterPro"/>
</dbReference>
<comment type="caution">
    <text evidence="2">The sequence shown here is derived from an EMBL/GenBank/DDBJ whole genome shotgun (WGS) entry which is preliminary data.</text>
</comment>
<dbReference type="InterPro" id="IPR021773">
    <property type="entry name" value="TPC11"/>
</dbReference>
<gene>
    <name evidence="2" type="primary">TRS130_6</name>
    <name evidence="2" type="ORF">CK203_031458</name>
</gene>
<dbReference type="AlphaFoldDB" id="A0A438I8W7"/>
<dbReference type="CDD" id="cd01650">
    <property type="entry name" value="RT_nLTR_like"/>
    <property type="match status" value="1"/>
</dbReference>
<protein>
    <submittedName>
        <fullName evidence="2">Trafficking protein particle complex II-specific subunit 130-like</fullName>
    </submittedName>
</protein>
<dbReference type="PANTHER" id="PTHR13251:SF3">
    <property type="entry name" value="TRAFFICKING PROTEIN PARTICLE COMPLEX SUBUNIT 10"/>
    <property type="match status" value="1"/>
</dbReference>
<dbReference type="Pfam" id="PF11817">
    <property type="entry name" value="Foie-gras_1"/>
    <property type="match status" value="1"/>
</dbReference>
<dbReference type="EMBL" id="QGNW01000131">
    <property type="protein sequence ID" value="RVW93099.1"/>
    <property type="molecule type" value="Genomic_DNA"/>
</dbReference>
<dbReference type="GO" id="GO:1990071">
    <property type="term" value="C:TRAPPII protein complex"/>
    <property type="evidence" value="ECO:0007669"/>
    <property type="project" value="InterPro"/>
</dbReference>
<dbReference type="InterPro" id="IPR000477">
    <property type="entry name" value="RT_dom"/>
</dbReference>
<dbReference type="PANTHER" id="PTHR13251">
    <property type="entry name" value="EPILEPSY HOLOPROSENCEPHALY CANDIDATE 1/TMEM1"/>
    <property type="match status" value="1"/>
</dbReference>